<reference evidence="1" key="1">
    <citation type="submission" date="2022-04" db="EMBL/GenBank/DDBJ databases">
        <title>Halobacillus sp. isolated from saltern.</title>
        <authorList>
            <person name="Won M."/>
            <person name="Lee C.-M."/>
            <person name="Woen H.-Y."/>
            <person name="Kwon S.-W."/>
        </authorList>
    </citation>
    <scope>NUCLEOTIDE SEQUENCE</scope>
    <source>
        <strain evidence="1">SSHM10-5</strain>
    </source>
</reference>
<proteinExistence type="predicted"/>
<evidence type="ECO:0000313" key="2">
    <source>
        <dbReference type="Proteomes" id="UP000830326"/>
    </source>
</evidence>
<protein>
    <submittedName>
        <fullName evidence="1">Histidine phosphatase family protein</fullName>
    </submittedName>
</protein>
<dbReference type="PROSITE" id="PS00175">
    <property type="entry name" value="PG_MUTASE"/>
    <property type="match status" value="1"/>
</dbReference>
<dbReference type="InterPro" id="IPR013078">
    <property type="entry name" value="His_Pase_superF_clade-1"/>
</dbReference>
<name>A0ABY4HFL9_9BACI</name>
<dbReference type="InterPro" id="IPR050275">
    <property type="entry name" value="PGM_Phosphatase"/>
</dbReference>
<sequence>MTNIIIIRHGETDWNKEGRLQGIENIPLNSTGKAQASMAGNFLREEKLGAIITSPLDRAQETATIIGQCLDEDEKIRVKKSFIERNHGDISGLTIEEQKVKFPNDDYEVKESWEVLCTRVKKGLEDVAESYPGENVVLVTHGLIIKSILEITSEGGLNSENLSLLNACISNCSYNDSKWEINYYNKVSHLNRTLQ</sequence>
<accession>A0ABY4HFL9</accession>
<dbReference type="InterPro" id="IPR001345">
    <property type="entry name" value="PG/BPGM_mutase_AS"/>
</dbReference>
<dbReference type="PANTHER" id="PTHR48100:SF59">
    <property type="entry name" value="ADENOSYLCOBALAMIN_ALPHA-RIBAZOLE PHOSPHATASE"/>
    <property type="match status" value="1"/>
</dbReference>
<dbReference type="EMBL" id="CP095075">
    <property type="protein sequence ID" value="UOR13674.1"/>
    <property type="molecule type" value="Genomic_DNA"/>
</dbReference>
<keyword evidence="2" id="KW-1185">Reference proteome</keyword>
<dbReference type="Gene3D" id="3.40.50.1240">
    <property type="entry name" value="Phosphoglycerate mutase-like"/>
    <property type="match status" value="1"/>
</dbReference>
<dbReference type="SMART" id="SM00855">
    <property type="entry name" value="PGAM"/>
    <property type="match status" value="1"/>
</dbReference>
<dbReference type="Proteomes" id="UP000830326">
    <property type="component" value="Chromosome"/>
</dbReference>
<dbReference type="PANTHER" id="PTHR48100">
    <property type="entry name" value="BROAD-SPECIFICITY PHOSPHATASE YOR283W-RELATED"/>
    <property type="match status" value="1"/>
</dbReference>
<dbReference type="SUPFAM" id="SSF53254">
    <property type="entry name" value="Phosphoglycerate mutase-like"/>
    <property type="match status" value="1"/>
</dbReference>
<dbReference type="InterPro" id="IPR029033">
    <property type="entry name" value="His_PPase_superfam"/>
</dbReference>
<dbReference type="Pfam" id="PF00300">
    <property type="entry name" value="His_Phos_1"/>
    <property type="match status" value="1"/>
</dbReference>
<evidence type="ECO:0000313" key="1">
    <source>
        <dbReference type="EMBL" id="UOR13674.1"/>
    </source>
</evidence>
<dbReference type="CDD" id="cd07067">
    <property type="entry name" value="HP_PGM_like"/>
    <property type="match status" value="1"/>
</dbReference>
<dbReference type="RefSeq" id="WP_245035406.1">
    <property type="nucleotide sequence ID" value="NZ_CP095075.1"/>
</dbReference>
<gene>
    <name evidence="1" type="ORF">MUO15_09655</name>
</gene>
<organism evidence="1 2">
    <name type="scientific">Halobacillus amylolyticus</name>
    <dbReference type="NCBI Taxonomy" id="2932259"/>
    <lineage>
        <taxon>Bacteria</taxon>
        <taxon>Bacillati</taxon>
        <taxon>Bacillota</taxon>
        <taxon>Bacilli</taxon>
        <taxon>Bacillales</taxon>
        <taxon>Bacillaceae</taxon>
        <taxon>Halobacillus</taxon>
    </lineage>
</organism>